<dbReference type="EMBL" id="MPOJ01000029">
    <property type="protein sequence ID" value="OOH70066.1"/>
    <property type="molecule type" value="Genomic_DNA"/>
</dbReference>
<evidence type="ECO:0000313" key="2">
    <source>
        <dbReference type="Proteomes" id="UP000188586"/>
    </source>
</evidence>
<organism evidence="1 2">
    <name type="scientific">Leptospirillum ferriphilum</name>
    <dbReference type="NCBI Taxonomy" id="178606"/>
    <lineage>
        <taxon>Bacteria</taxon>
        <taxon>Pseudomonadati</taxon>
        <taxon>Nitrospirota</taxon>
        <taxon>Nitrospiria</taxon>
        <taxon>Nitrospirales</taxon>
        <taxon>Nitrospiraceae</taxon>
        <taxon>Leptospirillum</taxon>
    </lineage>
</organism>
<name>A0A1V3SSH4_9BACT</name>
<protein>
    <submittedName>
        <fullName evidence="1">Uncharacterized protein</fullName>
    </submittedName>
</protein>
<gene>
    <name evidence="1" type="ORF">BOX24_11235</name>
</gene>
<dbReference type="Proteomes" id="UP000188586">
    <property type="component" value="Unassembled WGS sequence"/>
</dbReference>
<comment type="caution">
    <text evidence="1">The sequence shown here is derived from an EMBL/GenBank/DDBJ whole genome shotgun (WGS) entry which is preliminary data.</text>
</comment>
<reference evidence="1 2" key="1">
    <citation type="submission" date="2016-11" db="EMBL/GenBank/DDBJ databases">
        <title>Comparative genomics of co-occurring bacteria in distinct bioleaching systems unravels niche-specific adaptation.</title>
        <authorList>
            <person name="Zhang X."/>
            <person name="Liu X."/>
            <person name="Yin H."/>
        </authorList>
    </citation>
    <scope>NUCLEOTIDE SEQUENCE [LARGE SCALE GENOMIC DNA]</scope>
    <source>
        <strain evidence="1 2">DX</strain>
    </source>
</reference>
<dbReference type="AlphaFoldDB" id="A0A1V3SSH4"/>
<proteinExistence type="predicted"/>
<sequence length="101" mass="10954">MIMKKVRYAHRNCSAVPLSRPSSLLAPGLSRSLSVPENLQAQESGFWNGYSSLSTKIILGQTAGIGKQTNFCDHKKRGRHRAFPSSVVLSGPGVLTDLDLD</sequence>
<evidence type="ECO:0000313" key="1">
    <source>
        <dbReference type="EMBL" id="OOH70066.1"/>
    </source>
</evidence>
<accession>A0A1V3SSH4</accession>